<keyword evidence="3" id="KW-1185">Reference proteome</keyword>
<dbReference type="AlphaFoldDB" id="I2GI58"/>
<evidence type="ECO:0000313" key="3">
    <source>
        <dbReference type="Proteomes" id="UP000009309"/>
    </source>
</evidence>
<dbReference type="Proteomes" id="UP000009309">
    <property type="component" value="Unassembled WGS sequence"/>
</dbReference>
<sequence length="53" mass="5841">MILLSVNPSAIGEPTKPSPNGSRCHSSAYMTVRRQPGRLIDYAQRKTIRIGQS</sequence>
<evidence type="ECO:0000313" key="2">
    <source>
        <dbReference type="EMBL" id="CCH53583.1"/>
    </source>
</evidence>
<protein>
    <submittedName>
        <fullName evidence="2">Uncharacterized protein</fullName>
    </submittedName>
</protein>
<comment type="caution">
    <text evidence="2">The sequence shown here is derived from an EMBL/GenBank/DDBJ whole genome shotgun (WGS) entry which is preliminary data.</text>
</comment>
<dbReference type="RefSeq" id="WP_009282163.1">
    <property type="nucleotide sequence ID" value="NZ_CAIT01000006.1"/>
</dbReference>
<dbReference type="STRING" id="1185876.BN8_02690"/>
<name>I2GI58_9BACT</name>
<proteinExistence type="predicted"/>
<feature type="region of interest" description="Disordered" evidence="1">
    <location>
        <begin position="1"/>
        <end position="26"/>
    </location>
</feature>
<gene>
    <name evidence="2" type="ORF">BN8_02690</name>
</gene>
<dbReference type="EMBL" id="CAIT01000006">
    <property type="protein sequence ID" value="CCH53583.1"/>
    <property type="molecule type" value="Genomic_DNA"/>
</dbReference>
<evidence type="ECO:0000256" key="1">
    <source>
        <dbReference type="SAM" id="MobiDB-lite"/>
    </source>
</evidence>
<reference evidence="2 3" key="1">
    <citation type="journal article" date="2012" name="J. Bacteriol.">
        <title>Genome Sequence of the Filamentous Bacterium Fibrisoma limi BUZ 3T.</title>
        <authorList>
            <person name="Filippini M."/>
            <person name="Qi W."/>
            <person name="Jaenicke S."/>
            <person name="Goesmann A."/>
            <person name="Smits T.H."/>
            <person name="Bagheri H.C."/>
        </authorList>
    </citation>
    <scope>NUCLEOTIDE SEQUENCE [LARGE SCALE GENOMIC DNA]</scope>
    <source>
        <strain evidence="3">BUZ 3T</strain>
    </source>
</reference>
<organism evidence="2 3">
    <name type="scientific">Fibrisoma limi BUZ 3</name>
    <dbReference type="NCBI Taxonomy" id="1185876"/>
    <lineage>
        <taxon>Bacteria</taxon>
        <taxon>Pseudomonadati</taxon>
        <taxon>Bacteroidota</taxon>
        <taxon>Cytophagia</taxon>
        <taxon>Cytophagales</taxon>
        <taxon>Spirosomataceae</taxon>
        <taxon>Fibrisoma</taxon>
    </lineage>
</organism>
<accession>I2GI58</accession>